<keyword evidence="8 9" id="KW-0472">Membrane</keyword>
<organism evidence="12 13">
    <name type="scientific">Periweissella cryptocerci</name>
    <dbReference type="NCBI Taxonomy" id="2506420"/>
    <lineage>
        <taxon>Bacteria</taxon>
        <taxon>Bacillati</taxon>
        <taxon>Bacillota</taxon>
        <taxon>Bacilli</taxon>
        <taxon>Lactobacillales</taxon>
        <taxon>Lactobacillaceae</taxon>
        <taxon>Periweissella</taxon>
    </lineage>
</organism>
<dbReference type="GO" id="GO:0005524">
    <property type="term" value="F:ATP binding"/>
    <property type="evidence" value="ECO:0007669"/>
    <property type="project" value="UniProtKB-KW"/>
</dbReference>
<dbReference type="InterPro" id="IPR017871">
    <property type="entry name" value="ABC_transporter-like_CS"/>
</dbReference>
<evidence type="ECO:0000256" key="1">
    <source>
        <dbReference type="ARBA" id="ARBA00004651"/>
    </source>
</evidence>
<dbReference type="InterPro" id="IPR003593">
    <property type="entry name" value="AAA+_ATPase"/>
</dbReference>
<dbReference type="AlphaFoldDB" id="A0A4P6YR50"/>
<feature type="transmembrane region" description="Helical" evidence="9">
    <location>
        <begin position="53"/>
        <end position="73"/>
    </location>
</feature>
<accession>A0A4P6YR50</accession>
<dbReference type="InterPro" id="IPR011527">
    <property type="entry name" value="ABC1_TM_dom"/>
</dbReference>
<keyword evidence="13" id="KW-1185">Reference proteome</keyword>
<evidence type="ECO:0000256" key="7">
    <source>
        <dbReference type="ARBA" id="ARBA00022989"/>
    </source>
</evidence>
<dbReference type="KEGG" id="wei:EQG49_00885"/>
<evidence type="ECO:0000256" key="4">
    <source>
        <dbReference type="ARBA" id="ARBA00022692"/>
    </source>
</evidence>
<dbReference type="GO" id="GO:0016887">
    <property type="term" value="F:ATP hydrolysis activity"/>
    <property type="evidence" value="ECO:0007669"/>
    <property type="project" value="InterPro"/>
</dbReference>
<keyword evidence="3" id="KW-1003">Cell membrane</keyword>
<evidence type="ECO:0000259" key="11">
    <source>
        <dbReference type="PROSITE" id="PS50929"/>
    </source>
</evidence>
<dbReference type="PROSITE" id="PS00211">
    <property type="entry name" value="ABC_TRANSPORTER_1"/>
    <property type="match status" value="1"/>
</dbReference>
<keyword evidence="6 12" id="KW-0067">ATP-binding</keyword>
<dbReference type="FunFam" id="1.20.1560.10:FF:000011">
    <property type="entry name" value="Multidrug ABC transporter ATP-binding protein"/>
    <property type="match status" value="1"/>
</dbReference>
<protein>
    <submittedName>
        <fullName evidence="12">ATP-binding cassette domain-containing protein</fullName>
    </submittedName>
</protein>
<feature type="transmembrane region" description="Helical" evidence="9">
    <location>
        <begin position="239"/>
        <end position="265"/>
    </location>
</feature>
<feature type="domain" description="ABC transporter" evidence="10">
    <location>
        <begin position="338"/>
        <end position="573"/>
    </location>
</feature>
<keyword evidence="7 9" id="KW-1133">Transmembrane helix</keyword>
<gene>
    <name evidence="12" type="ORF">EQG49_00885</name>
</gene>
<dbReference type="FunFam" id="3.40.50.300:FF:000221">
    <property type="entry name" value="Multidrug ABC transporter ATP-binding protein"/>
    <property type="match status" value="1"/>
</dbReference>
<evidence type="ECO:0000256" key="2">
    <source>
        <dbReference type="ARBA" id="ARBA00022448"/>
    </source>
</evidence>
<feature type="transmembrane region" description="Helical" evidence="9">
    <location>
        <begin position="21"/>
        <end position="41"/>
    </location>
</feature>
<dbReference type="PROSITE" id="PS50893">
    <property type="entry name" value="ABC_TRANSPORTER_2"/>
    <property type="match status" value="1"/>
</dbReference>
<keyword evidence="4 9" id="KW-0812">Transmembrane</keyword>
<dbReference type="SUPFAM" id="SSF90123">
    <property type="entry name" value="ABC transporter transmembrane region"/>
    <property type="match status" value="1"/>
</dbReference>
<name>A0A4P6YR50_9LACO</name>
<dbReference type="Pfam" id="PF00005">
    <property type="entry name" value="ABC_tran"/>
    <property type="match status" value="1"/>
</dbReference>
<feature type="transmembrane region" description="Helical" evidence="9">
    <location>
        <begin position="135"/>
        <end position="156"/>
    </location>
</feature>
<feature type="transmembrane region" description="Helical" evidence="9">
    <location>
        <begin position="277"/>
        <end position="298"/>
    </location>
</feature>
<feature type="domain" description="ABC transmembrane type-1" evidence="11">
    <location>
        <begin position="25"/>
        <end position="303"/>
    </location>
</feature>
<dbReference type="OrthoDB" id="9770415at2"/>
<dbReference type="Proteomes" id="UP000292886">
    <property type="component" value="Chromosome"/>
</dbReference>
<sequence length="584" mass="65426">MDIFRKLGWFFKDQRNNYIRGVLDLLMTALLNMLPPFFIGYTVNLLVAHQLTISKLTGILLILVVDALLLYFFRYLWATHIWGGATILEKILRKRLYAHFMTMDEQFYHKYRTGDLMARATNDLNQVRNVAGSGILTFADSIIGGTVTIITMMIVVDWRLTLIAILPFPLLAVMSMQLGRKMHSAFGAQQDEFSTLNNKVQESLSGMKAIKTLGQEQADLADMTKQNRKLLTAYKRVEFVAALYDPFTSMIIVLAYVVTIIYGGWMVLHHVINIGQLVSFIAYISMLIWPMFAIGRLFNIIERGHASYDRVMEVLNEKTSILDDPSGLHAEPHGDLIIDIENFTYPDEADEQPALKNVHVTVKAGETLGLVGRVGAGKSTLMKLLLRQFDDYQGAITIAGTDIKHYALDSYLPALGYVPQENFLFSTTIRENIRFASPQISDEAVIAAAKKAALHDDILLLPKGYDTEVGEHGISLSGGQRQRLAIARALIIDPEVLILDDALSAVDARTETAILATLKAERANKTTIIAAHRISSVMQAENILVFDHGEVSERGTHHTLLKVEGWYADMYHRQQLEIKLEGGE</sequence>
<evidence type="ECO:0000313" key="12">
    <source>
        <dbReference type="EMBL" id="QBO35109.1"/>
    </source>
</evidence>
<dbReference type="GO" id="GO:0005886">
    <property type="term" value="C:plasma membrane"/>
    <property type="evidence" value="ECO:0007669"/>
    <property type="project" value="UniProtKB-SubCell"/>
</dbReference>
<dbReference type="InterPro" id="IPR027417">
    <property type="entry name" value="P-loop_NTPase"/>
</dbReference>
<dbReference type="InterPro" id="IPR039421">
    <property type="entry name" value="Type_1_exporter"/>
</dbReference>
<evidence type="ECO:0000256" key="3">
    <source>
        <dbReference type="ARBA" id="ARBA00022475"/>
    </source>
</evidence>
<comment type="subcellular location">
    <subcellularLocation>
        <location evidence="1">Cell membrane</location>
        <topology evidence="1">Multi-pass membrane protein</topology>
    </subcellularLocation>
</comment>
<dbReference type="InterPro" id="IPR036640">
    <property type="entry name" value="ABC1_TM_sf"/>
</dbReference>
<feature type="transmembrane region" description="Helical" evidence="9">
    <location>
        <begin position="162"/>
        <end position="179"/>
    </location>
</feature>
<dbReference type="EMBL" id="CP037940">
    <property type="protein sequence ID" value="QBO35109.1"/>
    <property type="molecule type" value="Genomic_DNA"/>
</dbReference>
<dbReference type="Gene3D" id="3.40.50.300">
    <property type="entry name" value="P-loop containing nucleotide triphosphate hydrolases"/>
    <property type="match status" value="1"/>
</dbReference>
<evidence type="ECO:0000259" key="10">
    <source>
        <dbReference type="PROSITE" id="PS50893"/>
    </source>
</evidence>
<dbReference type="Gene3D" id="1.20.1560.10">
    <property type="entry name" value="ABC transporter type 1, transmembrane domain"/>
    <property type="match status" value="1"/>
</dbReference>
<keyword evidence="5" id="KW-0547">Nucleotide-binding</keyword>
<dbReference type="InterPro" id="IPR003439">
    <property type="entry name" value="ABC_transporter-like_ATP-bd"/>
</dbReference>
<dbReference type="SMART" id="SM00382">
    <property type="entry name" value="AAA"/>
    <property type="match status" value="1"/>
</dbReference>
<dbReference type="CDD" id="cd18541">
    <property type="entry name" value="ABC_6TM_TmrB_like"/>
    <property type="match status" value="1"/>
</dbReference>
<dbReference type="SUPFAM" id="SSF52540">
    <property type="entry name" value="P-loop containing nucleoside triphosphate hydrolases"/>
    <property type="match status" value="1"/>
</dbReference>
<evidence type="ECO:0000256" key="9">
    <source>
        <dbReference type="SAM" id="Phobius"/>
    </source>
</evidence>
<evidence type="ECO:0000313" key="13">
    <source>
        <dbReference type="Proteomes" id="UP000292886"/>
    </source>
</evidence>
<dbReference type="GO" id="GO:0015421">
    <property type="term" value="F:ABC-type oligopeptide transporter activity"/>
    <property type="evidence" value="ECO:0007669"/>
    <property type="project" value="TreeGrafter"/>
</dbReference>
<proteinExistence type="predicted"/>
<dbReference type="PANTHER" id="PTHR43394">
    <property type="entry name" value="ATP-DEPENDENT PERMEASE MDL1, MITOCHONDRIAL"/>
    <property type="match status" value="1"/>
</dbReference>
<dbReference type="PANTHER" id="PTHR43394:SF1">
    <property type="entry name" value="ATP-BINDING CASSETTE SUB-FAMILY B MEMBER 10, MITOCHONDRIAL"/>
    <property type="match status" value="1"/>
</dbReference>
<reference evidence="13" key="1">
    <citation type="submission" date="2019-03" db="EMBL/GenBank/DDBJ databases">
        <title>Weissella sp. 26KH-42 Genome sequencing.</title>
        <authorList>
            <person name="Heo J."/>
            <person name="Kim S.-J."/>
            <person name="Kim J.-S."/>
            <person name="Hong S.-B."/>
            <person name="Kwon S.-W."/>
        </authorList>
    </citation>
    <scope>NUCLEOTIDE SEQUENCE [LARGE SCALE GENOMIC DNA]</scope>
    <source>
        <strain evidence="13">26KH-42</strain>
    </source>
</reference>
<dbReference type="PROSITE" id="PS50929">
    <property type="entry name" value="ABC_TM1F"/>
    <property type="match status" value="1"/>
</dbReference>
<evidence type="ECO:0000256" key="8">
    <source>
        <dbReference type="ARBA" id="ARBA00023136"/>
    </source>
</evidence>
<dbReference type="RefSeq" id="WP_133362189.1">
    <property type="nucleotide sequence ID" value="NZ_CP037940.1"/>
</dbReference>
<evidence type="ECO:0000256" key="6">
    <source>
        <dbReference type="ARBA" id="ARBA00022840"/>
    </source>
</evidence>
<keyword evidence="2" id="KW-0813">Transport</keyword>
<evidence type="ECO:0000256" key="5">
    <source>
        <dbReference type="ARBA" id="ARBA00022741"/>
    </source>
</evidence>
<dbReference type="Pfam" id="PF00664">
    <property type="entry name" value="ABC_membrane"/>
    <property type="match status" value="1"/>
</dbReference>